<evidence type="ECO:0000256" key="1">
    <source>
        <dbReference type="ARBA" id="ARBA00008812"/>
    </source>
</evidence>
<organism evidence="4">
    <name type="scientific">uncultured Acidimicrobiales bacterium</name>
    <dbReference type="NCBI Taxonomy" id="310071"/>
    <lineage>
        <taxon>Bacteria</taxon>
        <taxon>Bacillati</taxon>
        <taxon>Actinomycetota</taxon>
        <taxon>Acidimicrobiia</taxon>
        <taxon>Acidimicrobiales</taxon>
        <taxon>environmental samples</taxon>
    </lineage>
</organism>
<evidence type="ECO:0000256" key="2">
    <source>
        <dbReference type="SAM" id="Phobius"/>
    </source>
</evidence>
<dbReference type="PANTHER" id="PTHR34406">
    <property type="entry name" value="PROTEIN YCEI"/>
    <property type="match status" value="1"/>
</dbReference>
<dbReference type="Pfam" id="PF04264">
    <property type="entry name" value="YceI"/>
    <property type="match status" value="1"/>
</dbReference>
<dbReference type="PANTHER" id="PTHR34406:SF1">
    <property type="entry name" value="PROTEIN YCEI"/>
    <property type="match status" value="1"/>
</dbReference>
<name>A0A6J4IXU4_9ACTN</name>
<dbReference type="EMBL" id="CADCTF010000134">
    <property type="protein sequence ID" value="CAA9262873.1"/>
    <property type="molecule type" value="Genomic_DNA"/>
</dbReference>
<sequence>MRLPTSRGGRVGVLALAVLAPLALFVAAYLLFLNPEPEAAFQVDAGGGTGAPAGVADVQGAWRVTDGSEAGYRVREKLASLPAPNDAVGRTTAITGGFQVEPAGEAARVRDIKVDVDVSKLTSDSSQRDNRIKSQGLESNRFPMATFVSIGTIDVPAEALTGATVKAQVAGDLTIHGATNRVDIPVDVALTAGKAQIVGTYTFPFAAFGMTPPSIGGFVTVENDATLEFKMVATKG</sequence>
<keyword evidence="2" id="KW-1133">Transmembrane helix</keyword>
<dbReference type="InterPro" id="IPR036761">
    <property type="entry name" value="TTHA0802/YceI-like_sf"/>
</dbReference>
<dbReference type="Gene3D" id="2.40.128.110">
    <property type="entry name" value="Lipid/polyisoprenoid-binding, YceI-like"/>
    <property type="match status" value="1"/>
</dbReference>
<feature type="transmembrane region" description="Helical" evidence="2">
    <location>
        <begin position="12"/>
        <end position="32"/>
    </location>
</feature>
<feature type="domain" description="Lipid/polyisoprenoid-binding YceI-like" evidence="3">
    <location>
        <begin position="61"/>
        <end position="234"/>
    </location>
</feature>
<comment type="similarity">
    <text evidence="1">Belongs to the UPF0312 family.</text>
</comment>
<dbReference type="InterPro" id="IPR007372">
    <property type="entry name" value="Lipid/polyisoprenoid-bd_YceI"/>
</dbReference>
<evidence type="ECO:0000259" key="3">
    <source>
        <dbReference type="SMART" id="SM00867"/>
    </source>
</evidence>
<evidence type="ECO:0000313" key="4">
    <source>
        <dbReference type="EMBL" id="CAA9262873.1"/>
    </source>
</evidence>
<gene>
    <name evidence="4" type="ORF">AVDCRST_MAG50-2861</name>
</gene>
<keyword evidence="2" id="KW-0812">Transmembrane</keyword>
<dbReference type="AlphaFoldDB" id="A0A6J4IXU4"/>
<keyword evidence="2" id="KW-0472">Membrane</keyword>
<dbReference type="SUPFAM" id="SSF101874">
    <property type="entry name" value="YceI-like"/>
    <property type="match status" value="1"/>
</dbReference>
<protein>
    <recommendedName>
        <fullName evidence="3">Lipid/polyisoprenoid-binding YceI-like domain-containing protein</fullName>
    </recommendedName>
</protein>
<accession>A0A6J4IXU4</accession>
<reference evidence="4" key="1">
    <citation type="submission" date="2020-02" db="EMBL/GenBank/DDBJ databases">
        <authorList>
            <person name="Meier V. D."/>
        </authorList>
    </citation>
    <scope>NUCLEOTIDE SEQUENCE</scope>
    <source>
        <strain evidence="4">AVDCRST_MAG50</strain>
    </source>
</reference>
<proteinExistence type="inferred from homology"/>
<dbReference type="SMART" id="SM00867">
    <property type="entry name" value="YceI"/>
    <property type="match status" value="1"/>
</dbReference>